<dbReference type="AlphaFoldDB" id="A0A9N8KVD7"/>
<keyword evidence="4" id="KW-1185">Reference proteome</keyword>
<dbReference type="PANTHER" id="PTHR47113">
    <property type="entry name" value="LD09343P"/>
    <property type="match status" value="1"/>
</dbReference>
<evidence type="ECO:0000256" key="2">
    <source>
        <dbReference type="SAM" id="Phobius"/>
    </source>
</evidence>
<evidence type="ECO:0000256" key="1">
    <source>
        <dbReference type="SAM" id="MobiDB-lite"/>
    </source>
</evidence>
<proteinExistence type="predicted"/>
<protein>
    <submittedName>
        <fullName evidence="3">Uncharacterized protein</fullName>
    </submittedName>
</protein>
<dbReference type="OrthoDB" id="202825at2759"/>
<keyword evidence="2" id="KW-0812">Transmembrane</keyword>
<feature type="transmembrane region" description="Helical" evidence="2">
    <location>
        <begin position="47"/>
        <end position="67"/>
    </location>
</feature>
<dbReference type="PROSITE" id="PS51221">
    <property type="entry name" value="TTL"/>
    <property type="match status" value="1"/>
</dbReference>
<evidence type="ECO:0000313" key="4">
    <source>
        <dbReference type="Proteomes" id="UP001154114"/>
    </source>
</evidence>
<dbReference type="Pfam" id="PF03133">
    <property type="entry name" value="TTL"/>
    <property type="match status" value="1"/>
</dbReference>
<evidence type="ECO:0000313" key="3">
    <source>
        <dbReference type="EMBL" id="CAD0197651.1"/>
    </source>
</evidence>
<sequence length="546" mass="63053">MEITQCIENIEAIMNSENEQKPNSAVEKDTQDLNTTPDEQRKKKDSVNMFLIVCLVGILSIILPEIVKAFNRSFSNNTSMYNHTIPNISNDLYKEKKTYWIYTDSDKPLDRDSCLKHVHLVLDRVGYGETTNKSNRPWTLLWAFEFPFVRLNLQKLAPDQLVNHFPASSYISVKSILATMPSKYIPKAFTFPKDKRNFLEYAKNNPKAMFVEKNNHHRHVLLKNVSDIDLKNTTKFVQEYMQNPFLVDGHKFDIGIYVVITSVNPLRVYWYKGDAIFRYCPAKYHPFDAGNLDKYVVASDYLPTWEVPSMAHLYTALGNSMKESFDSYARSKGKDPAPMWEDIQKAIAEVFITKEHHIIDALKAYASKDNFFELFRFDFIVDEDLKVYLLEANMSPNLSSRHFPQNELLYEQVLYHTMSLTGITRRGNVHGANSGDEATAKTMVGTMKNIAVFGDVCSTKCKDSCEADLLCRLCKPCLDPSFKKDLLAAYNEHMDRGDYRRLVPPALEPNQDVYELELELTDLTPQNRLLYLWYQGKCNQDPTWCI</sequence>
<dbReference type="Gene3D" id="3.30.470.20">
    <property type="entry name" value="ATP-grasp fold, B domain"/>
    <property type="match status" value="1"/>
</dbReference>
<gene>
    <name evidence="3" type="ORF">CINC_LOCUS11931</name>
</gene>
<name>A0A9N8KVD7_CHRIL</name>
<accession>A0A9N8KVD7</accession>
<dbReference type="PANTHER" id="PTHR47113:SF1">
    <property type="entry name" value="LD09343P"/>
    <property type="match status" value="1"/>
</dbReference>
<organism evidence="3 4">
    <name type="scientific">Chrysodeixis includens</name>
    <name type="common">Soybean looper</name>
    <name type="synonym">Pseudoplusia includens</name>
    <dbReference type="NCBI Taxonomy" id="689277"/>
    <lineage>
        <taxon>Eukaryota</taxon>
        <taxon>Metazoa</taxon>
        <taxon>Ecdysozoa</taxon>
        <taxon>Arthropoda</taxon>
        <taxon>Hexapoda</taxon>
        <taxon>Insecta</taxon>
        <taxon>Pterygota</taxon>
        <taxon>Neoptera</taxon>
        <taxon>Endopterygota</taxon>
        <taxon>Lepidoptera</taxon>
        <taxon>Glossata</taxon>
        <taxon>Ditrysia</taxon>
        <taxon>Noctuoidea</taxon>
        <taxon>Noctuidae</taxon>
        <taxon>Plusiinae</taxon>
        <taxon>Chrysodeixis</taxon>
    </lineage>
</organism>
<feature type="region of interest" description="Disordered" evidence="1">
    <location>
        <begin position="17"/>
        <end position="40"/>
    </location>
</feature>
<keyword evidence="2" id="KW-1133">Transmembrane helix</keyword>
<dbReference type="Proteomes" id="UP001154114">
    <property type="component" value="Chromosome 7"/>
</dbReference>
<keyword evidence="2" id="KW-0472">Membrane</keyword>
<dbReference type="EMBL" id="LR824010">
    <property type="protein sequence ID" value="CAD0197651.1"/>
    <property type="molecule type" value="Genomic_DNA"/>
</dbReference>
<dbReference type="InterPro" id="IPR004344">
    <property type="entry name" value="TTL/TTLL_fam"/>
</dbReference>
<dbReference type="SUPFAM" id="SSF56059">
    <property type="entry name" value="Glutathione synthetase ATP-binding domain-like"/>
    <property type="match status" value="1"/>
</dbReference>
<dbReference type="InterPro" id="IPR053317">
    <property type="entry name" value="Tubulin_polyglutamylase"/>
</dbReference>
<reference evidence="3" key="1">
    <citation type="submission" date="2021-12" db="EMBL/GenBank/DDBJ databases">
        <authorList>
            <person name="King R."/>
        </authorList>
    </citation>
    <scope>NUCLEOTIDE SEQUENCE</scope>
</reference>